<dbReference type="RefSeq" id="XP_015932723.1">
    <property type="nucleotide sequence ID" value="XM_016077237.1"/>
</dbReference>
<dbReference type="InterPro" id="IPR021109">
    <property type="entry name" value="Peptidase_aspartic_dom_sf"/>
</dbReference>
<protein>
    <submittedName>
        <fullName evidence="2">Uncharacterized protein LOC107459012</fullName>
    </submittedName>
</protein>
<dbReference type="GeneID" id="107459012"/>
<organism evidence="1 2">
    <name type="scientific">Arachis duranensis</name>
    <name type="common">Wild peanut</name>
    <dbReference type="NCBI Taxonomy" id="130453"/>
    <lineage>
        <taxon>Eukaryota</taxon>
        <taxon>Viridiplantae</taxon>
        <taxon>Streptophyta</taxon>
        <taxon>Embryophyta</taxon>
        <taxon>Tracheophyta</taxon>
        <taxon>Spermatophyta</taxon>
        <taxon>Magnoliopsida</taxon>
        <taxon>eudicotyledons</taxon>
        <taxon>Gunneridae</taxon>
        <taxon>Pentapetalae</taxon>
        <taxon>rosids</taxon>
        <taxon>fabids</taxon>
        <taxon>Fabales</taxon>
        <taxon>Fabaceae</taxon>
        <taxon>Papilionoideae</taxon>
        <taxon>50 kb inversion clade</taxon>
        <taxon>dalbergioids sensu lato</taxon>
        <taxon>Dalbergieae</taxon>
        <taxon>Pterocarpus clade</taxon>
        <taxon>Arachis</taxon>
    </lineage>
</organism>
<dbReference type="PANTHER" id="PTHR33067:SF9">
    <property type="entry name" value="RNA-DIRECTED DNA POLYMERASE"/>
    <property type="match status" value="1"/>
</dbReference>
<proteinExistence type="predicted"/>
<reference evidence="1" key="1">
    <citation type="journal article" date="2016" name="Nat. Genet.">
        <title>The genome sequences of Arachis duranensis and Arachis ipaensis, the diploid ancestors of cultivated peanut.</title>
        <authorList>
            <person name="Bertioli D.J."/>
            <person name="Cannon S.B."/>
            <person name="Froenicke L."/>
            <person name="Huang G."/>
            <person name="Farmer A.D."/>
            <person name="Cannon E.K."/>
            <person name="Liu X."/>
            <person name="Gao D."/>
            <person name="Clevenger J."/>
            <person name="Dash S."/>
            <person name="Ren L."/>
            <person name="Moretzsohn M.C."/>
            <person name="Shirasawa K."/>
            <person name="Huang W."/>
            <person name="Vidigal B."/>
            <person name="Abernathy B."/>
            <person name="Chu Y."/>
            <person name="Niederhuth C.E."/>
            <person name="Umale P."/>
            <person name="Araujo A.C."/>
            <person name="Kozik A."/>
            <person name="Kim K.D."/>
            <person name="Burow M.D."/>
            <person name="Varshney R.K."/>
            <person name="Wang X."/>
            <person name="Zhang X."/>
            <person name="Barkley N."/>
            <person name="Guimaraes P.M."/>
            <person name="Isobe S."/>
            <person name="Guo B."/>
            <person name="Liao B."/>
            <person name="Stalker H.T."/>
            <person name="Schmitz R.J."/>
            <person name="Scheffler B.E."/>
            <person name="Leal-Bertioli S.C."/>
            <person name="Xun X."/>
            <person name="Jackson S.A."/>
            <person name="Michelmore R."/>
            <person name="Ozias-Akins P."/>
        </authorList>
    </citation>
    <scope>NUCLEOTIDE SEQUENCE [LARGE SCALE GENOMIC DNA]</scope>
    <source>
        <strain evidence="1">cv. V14167</strain>
    </source>
</reference>
<dbReference type="CDD" id="cd00303">
    <property type="entry name" value="retropepsin_like"/>
    <property type="match status" value="1"/>
</dbReference>
<keyword evidence="1" id="KW-1185">Reference proteome</keyword>
<reference evidence="2" key="2">
    <citation type="submission" date="2025-08" db="UniProtKB">
        <authorList>
            <consortium name="RefSeq"/>
        </authorList>
    </citation>
    <scope>IDENTIFICATION</scope>
    <source>
        <tissue evidence="2">Whole plant</tissue>
    </source>
</reference>
<dbReference type="Gene3D" id="2.40.70.10">
    <property type="entry name" value="Acid Proteases"/>
    <property type="match status" value="1"/>
</dbReference>
<gene>
    <name evidence="2" type="primary">LOC107459012</name>
</gene>
<accession>A0A6P4B5X3</accession>
<dbReference type="PANTHER" id="PTHR33067">
    <property type="entry name" value="RNA-DIRECTED DNA POLYMERASE-RELATED"/>
    <property type="match status" value="1"/>
</dbReference>
<dbReference type="Proteomes" id="UP000515211">
    <property type="component" value="Chromosome 7"/>
</dbReference>
<dbReference type="AlphaFoldDB" id="A0A6P4B5X3"/>
<sequence>MKSLLSEKKALKGDETVVLTKEGSALIQRKLPKKMLDLGSFLIPCTIRNITFEKALYDLSSSINLMPLSVMKKLGIQEAHATRITLQMDDKSLRQAYGLVENVLVKVGELFHPVDFVILDMGEEQMIPSF</sequence>
<dbReference type="KEGG" id="adu:107459012"/>
<evidence type="ECO:0000313" key="1">
    <source>
        <dbReference type="Proteomes" id="UP000515211"/>
    </source>
</evidence>
<evidence type="ECO:0000313" key="2">
    <source>
        <dbReference type="RefSeq" id="XP_015932723.1"/>
    </source>
</evidence>
<name>A0A6P4B5X3_ARADU</name>